<evidence type="ECO:0000313" key="2">
    <source>
        <dbReference type="EMBL" id="KAL0432025.1"/>
    </source>
</evidence>
<accession>A0AAW2VRF1</accession>
<evidence type="ECO:0000256" key="1">
    <source>
        <dbReference type="SAM" id="MobiDB-lite"/>
    </source>
</evidence>
<feature type="region of interest" description="Disordered" evidence="1">
    <location>
        <begin position="50"/>
        <end position="72"/>
    </location>
</feature>
<comment type="caution">
    <text evidence="2">The sequence shown here is derived from an EMBL/GenBank/DDBJ whole genome shotgun (WGS) entry which is preliminary data.</text>
</comment>
<organism evidence="2">
    <name type="scientific">Sesamum radiatum</name>
    <name type="common">Black benniseed</name>
    <dbReference type="NCBI Taxonomy" id="300843"/>
    <lineage>
        <taxon>Eukaryota</taxon>
        <taxon>Viridiplantae</taxon>
        <taxon>Streptophyta</taxon>
        <taxon>Embryophyta</taxon>
        <taxon>Tracheophyta</taxon>
        <taxon>Spermatophyta</taxon>
        <taxon>Magnoliopsida</taxon>
        <taxon>eudicotyledons</taxon>
        <taxon>Gunneridae</taxon>
        <taxon>Pentapetalae</taxon>
        <taxon>asterids</taxon>
        <taxon>lamiids</taxon>
        <taxon>Lamiales</taxon>
        <taxon>Pedaliaceae</taxon>
        <taxon>Sesamum</taxon>
    </lineage>
</organism>
<sequence>MAKVVSTMKKSFLHLFESVKSCGSGGARVEYEGETKFEAQSVEAEVMAVRARGPTTGGKPKPPPPQTAKDKS</sequence>
<protein>
    <submittedName>
        <fullName evidence="2">Uncharacterized protein</fullName>
    </submittedName>
</protein>
<gene>
    <name evidence="2" type="ORF">Sradi_0828500</name>
</gene>
<proteinExistence type="predicted"/>
<reference evidence="2" key="1">
    <citation type="submission" date="2020-06" db="EMBL/GenBank/DDBJ databases">
        <authorList>
            <person name="Li T."/>
            <person name="Hu X."/>
            <person name="Zhang T."/>
            <person name="Song X."/>
            <person name="Zhang H."/>
            <person name="Dai N."/>
            <person name="Sheng W."/>
            <person name="Hou X."/>
            <person name="Wei L."/>
        </authorList>
    </citation>
    <scope>NUCLEOTIDE SEQUENCE</scope>
    <source>
        <strain evidence="2">G02</strain>
        <tissue evidence="2">Leaf</tissue>
    </source>
</reference>
<name>A0AAW2VRF1_SESRA</name>
<dbReference type="EMBL" id="JACGWJ010000003">
    <property type="protein sequence ID" value="KAL0432025.1"/>
    <property type="molecule type" value="Genomic_DNA"/>
</dbReference>
<reference evidence="2" key="2">
    <citation type="journal article" date="2024" name="Plant">
        <title>Genomic evolution and insights into agronomic trait innovations of Sesamum species.</title>
        <authorList>
            <person name="Miao H."/>
            <person name="Wang L."/>
            <person name="Qu L."/>
            <person name="Liu H."/>
            <person name="Sun Y."/>
            <person name="Le M."/>
            <person name="Wang Q."/>
            <person name="Wei S."/>
            <person name="Zheng Y."/>
            <person name="Lin W."/>
            <person name="Duan Y."/>
            <person name="Cao H."/>
            <person name="Xiong S."/>
            <person name="Wang X."/>
            <person name="Wei L."/>
            <person name="Li C."/>
            <person name="Ma Q."/>
            <person name="Ju M."/>
            <person name="Zhao R."/>
            <person name="Li G."/>
            <person name="Mu C."/>
            <person name="Tian Q."/>
            <person name="Mei H."/>
            <person name="Zhang T."/>
            <person name="Gao T."/>
            <person name="Zhang H."/>
        </authorList>
    </citation>
    <scope>NUCLEOTIDE SEQUENCE</scope>
    <source>
        <strain evidence="2">G02</strain>
    </source>
</reference>
<dbReference type="AlphaFoldDB" id="A0AAW2VRF1"/>